<gene>
    <name evidence="3" type="ordered locus">BN4_12079</name>
</gene>
<dbReference type="eggNOG" id="COG0451">
    <property type="taxonomic scope" value="Bacteria"/>
</dbReference>
<dbReference type="InterPro" id="IPR036291">
    <property type="entry name" value="NAD(P)-bd_dom_sf"/>
</dbReference>
<dbReference type="Pfam" id="PF01370">
    <property type="entry name" value="Epimerase"/>
    <property type="match status" value="1"/>
</dbReference>
<organism evidence="3 4">
    <name type="scientific">Pseudodesulfovibrio piezophilus (strain DSM 21447 / JCM 15486 / C1TLV30)</name>
    <name type="common">Desulfovibrio piezophilus</name>
    <dbReference type="NCBI Taxonomy" id="1322246"/>
    <lineage>
        <taxon>Bacteria</taxon>
        <taxon>Pseudomonadati</taxon>
        <taxon>Thermodesulfobacteriota</taxon>
        <taxon>Desulfovibrionia</taxon>
        <taxon>Desulfovibrionales</taxon>
        <taxon>Desulfovibrionaceae</taxon>
    </lineage>
</organism>
<proteinExistence type="inferred from homology"/>
<reference evidence="3 4" key="1">
    <citation type="journal article" date="2013" name="PLoS ONE">
        <title>The first genomic and proteomic characterization of a deep-sea sulfate reducer: insights into the piezophilic lifestyle of Desulfovibrio piezophilus.</title>
        <authorList>
            <person name="Pradel N."/>
            <person name="Ji B."/>
            <person name="Gimenez G."/>
            <person name="Talla E."/>
            <person name="Lenoble P."/>
            <person name="Garel M."/>
            <person name="Tamburini C."/>
            <person name="Fourquet P."/>
            <person name="Lebrun R."/>
            <person name="Bertin P."/>
            <person name="Denis Y."/>
            <person name="Pophillat M."/>
            <person name="Barbe V."/>
            <person name="Ollivier B."/>
            <person name="Dolla A."/>
        </authorList>
    </citation>
    <scope>NUCLEOTIDE SEQUENCE [LARGE SCALE GENOMIC DNA]</scope>
    <source>
        <strain evidence="4">DSM 10523 / SB164P1</strain>
    </source>
</reference>
<dbReference type="OrthoDB" id="9801785at2"/>
<evidence type="ECO:0000313" key="4">
    <source>
        <dbReference type="Proteomes" id="UP000011724"/>
    </source>
</evidence>
<evidence type="ECO:0000256" key="1">
    <source>
        <dbReference type="ARBA" id="ARBA00007637"/>
    </source>
</evidence>
<feature type="domain" description="NAD-dependent epimerase/dehydratase" evidence="2">
    <location>
        <begin position="3"/>
        <end position="222"/>
    </location>
</feature>
<dbReference type="SUPFAM" id="SSF51735">
    <property type="entry name" value="NAD(P)-binding Rossmann-fold domains"/>
    <property type="match status" value="1"/>
</dbReference>
<dbReference type="STRING" id="1322246.BN4_12079"/>
<dbReference type="HOGENOM" id="CLU_007383_1_7_7"/>
<dbReference type="KEGG" id="dpi:BN4_12079"/>
<evidence type="ECO:0000313" key="3">
    <source>
        <dbReference type="EMBL" id="CCH49314.1"/>
    </source>
</evidence>
<dbReference type="InterPro" id="IPR001509">
    <property type="entry name" value="Epimerase_deHydtase"/>
</dbReference>
<dbReference type="EMBL" id="FO203427">
    <property type="protein sequence ID" value="CCH49314.1"/>
    <property type="molecule type" value="Genomic_DNA"/>
</dbReference>
<dbReference type="PATRIC" id="fig|879567.3.peg.2212"/>
<dbReference type="RefSeq" id="WP_015415358.1">
    <property type="nucleotide sequence ID" value="NC_020409.1"/>
</dbReference>
<dbReference type="BioCyc" id="DPIE1322246:BN4_RS10450-MONOMER"/>
<dbReference type="AlphaFoldDB" id="M1WR29"/>
<reference evidence="4" key="2">
    <citation type="journal article" date="2013" name="Stand. Genomic Sci.">
        <title>Complete genome sequence of Desulfocapsa sulfexigens, a marine deltaproteobacterium specialized in disproportionating inorganic sulfur compounds.</title>
        <authorList>
            <person name="Finster K.W."/>
            <person name="Kjeldsen K.U."/>
            <person name="Kube M."/>
            <person name="Reinhardt R."/>
            <person name="Mussmann M."/>
            <person name="Amann R."/>
            <person name="Schreiber L."/>
        </authorList>
    </citation>
    <scope>NUCLEOTIDE SEQUENCE [LARGE SCALE GENOMIC DNA]</scope>
    <source>
        <strain evidence="4">DSM 10523 / SB164P1</strain>
    </source>
</reference>
<evidence type="ECO:0000259" key="2">
    <source>
        <dbReference type="Pfam" id="PF01370"/>
    </source>
</evidence>
<keyword evidence="4" id="KW-1185">Reference proteome</keyword>
<protein>
    <submittedName>
        <fullName evidence="3">Putative NAD-dependent epimerase/dehydratase</fullName>
    </submittedName>
</protein>
<sequence>MRILVTGATGFIGSHLIPLLLGHGHEVIGVFRHTVGTAASPMIRADLNSGEAVTRLMESSRPDALVHLAWEGLPDYSYAMSRRNLDASLRLFEAANRAEVDHIVSSGSCWEYAAPTGKTAEDAPLAHDAPFQAAKNAAFFMGNGLATASDSRFHWLRLFFVYGPGQRHRSLLPHVVDTLSRGEQPDIRSPQAMQDFIHVSDVARAFAMVLDTPPPNGAYNVGSGEATAVWRMAETARKALGISAPLYDPIPVETDHDPFRADCTRLGEATGWHPELNLENGIAHYVKQRRHTS</sequence>
<dbReference type="PANTHER" id="PTHR43000">
    <property type="entry name" value="DTDP-D-GLUCOSE 4,6-DEHYDRATASE-RELATED"/>
    <property type="match status" value="1"/>
</dbReference>
<accession>M1WR29</accession>
<name>M1WR29_PSEP2</name>
<dbReference type="Proteomes" id="UP000011724">
    <property type="component" value="Chromosome"/>
</dbReference>
<dbReference type="Gene3D" id="3.40.50.720">
    <property type="entry name" value="NAD(P)-binding Rossmann-like Domain"/>
    <property type="match status" value="1"/>
</dbReference>
<comment type="similarity">
    <text evidence="1">Belongs to the NAD(P)-dependent epimerase/dehydratase family.</text>
</comment>